<dbReference type="Pfam" id="PF14478">
    <property type="entry name" value="DUF4430"/>
    <property type="match status" value="1"/>
</dbReference>
<dbReference type="Gene3D" id="2.170.130.30">
    <property type="match status" value="1"/>
</dbReference>
<feature type="domain" description="Transcobalamin-like C-terminal" evidence="2">
    <location>
        <begin position="62"/>
        <end position="125"/>
    </location>
</feature>
<gene>
    <name evidence="3" type="ORF">NCTC12204_01296</name>
</gene>
<dbReference type="Proteomes" id="UP000352698">
    <property type="component" value="Unassembled WGS sequence"/>
</dbReference>
<name>A0A1V8WTA9_ENTHR</name>
<feature type="chain" id="PRO_5043151357" evidence="1">
    <location>
        <begin position="19"/>
        <end position="129"/>
    </location>
</feature>
<keyword evidence="1" id="KW-0732">Signal</keyword>
<dbReference type="RefSeq" id="WP_010719288.1">
    <property type="nucleotide sequence ID" value="NZ_AP027299.1"/>
</dbReference>
<proteinExistence type="predicted"/>
<dbReference type="STRING" id="1354.A6P53_05650"/>
<dbReference type="PROSITE" id="PS51257">
    <property type="entry name" value="PROKAR_LIPOPROTEIN"/>
    <property type="match status" value="1"/>
</dbReference>
<reference evidence="3 4" key="1">
    <citation type="submission" date="2019-05" db="EMBL/GenBank/DDBJ databases">
        <authorList>
            <consortium name="Pathogen Informatics"/>
        </authorList>
    </citation>
    <scope>NUCLEOTIDE SEQUENCE [LARGE SCALE GENOMIC DNA]</scope>
    <source>
        <strain evidence="3 4">NCTC12204</strain>
    </source>
</reference>
<evidence type="ECO:0000259" key="2">
    <source>
        <dbReference type="Pfam" id="PF14478"/>
    </source>
</evidence>
<evidence type="ECO:0000313" key="4">
    <source>
        <dbReference type="Proteomes" id="UP000352698"/>
    </source>
</evidence>
<comment type="caution">
    <text evidence="3">The sequence shown here is derived from an EMBL/GenBank/DDBJ whole genome shotgun (WGS) entry which is preliminary data.</text>
</comment>
<dbReference type="InterPro" id="IPR027954">
    <property type="entry name" value="Transcobalamin-like_C"/>
</dbReference>
<sequence>MKKFIVLLAALSSMIVMTGCQSPTTTEQSSAQSQATTKKVTITLQEEGKELSAKNVTYQPNQTLLELLKKQFSVKEDNGFVTAIDGHAQDKDKGLYWTFTINGKMAEKGANDIKLSPNDQIVFNLATFK</sequence>
<organism evidence="3 4">
    <name type="scientific">Enterococcus hirae</name>
    <dbReference type="NCBI Taxonomy" id="1354"/>
    <lineage>
        <taxon>Bacteria</taxon>
        <taxon>Bacillati</taxon>
        <taxon>Bacillota</taxon>
        <taxon>Bacilli</taxon>
        <taxon>Lactobacillales</taxon>
        <taxon>Enterococcaceae</taxon>
        <taxon>Enterococcus</taxon>
    </lineage>
</organism>
<keyword evidence="3" id="KW-0449">Lipoprotein</keyword>
<dbReference type="EMBL" id="CABEEP010000001">
    <property type="protein sequence ID" value="VTQ63590.1"/>
    <property type="molecule type" value="Genomic_DNA"/>
</dbReference>
<dbReference type="AlphaFoldDB" id="A0A1V8WTA9"/>
<accession>A0A1V8WTA9</accession>
<evidence type="ECO:0000256" key="1">
    <source>
        <dbReference type="SAM" id="SignalP"/>
    </source>
</evidence>
<protein>
    <submittedName>
        <fullName evidence="3">Additional lipoprotein component of predicted cobalamin ECF transporter</fullName>
    </submittedName>
</protein>
<feature type="signal peptide" evidence="1">
    <location>
        <begin position="1"/>
        <end position="18"/>
    </location>
</feature>
<evidence type="ECO:0000313" key="3">
    <source>
        <dbReference type="EMBL" id="VTQ63590.1"/>
    </source>
</evidence>